<protein>
    <recommendedName>
        <fullName evidence="1">tRNA(Ile)-lysidine synthetase</fullName>
        <ecNumber evidence="1">6.3.4.19</ecNumber>
    </recommendedName>
</protein>
<evidence type="ECO:0000256" key="3">
    <source>
        <dbReference type="ARBA" id="ARBA00022694"/>
    </source>
</evidence>
<dbReference type="GO" id="GO:0008033">
    <property type="term" value="P:tRNA processing"/>
    <property type="evidence" value="ECO:0007669"/>
    <property type="project" value="UniProtKB-KW"/>
</dbReference>
<comment type="caution">
    <text evidence="9">The sequence shown here is derived from an EMBL/GenBank/DDBJ whole genome shotgun (WGS) entry which is preliminary data.</text>
</comment>
<dbReference type="Gene3D" id="3.40.50.620">
    <property type="entry name" value="HUPs"/>
    <property type="match status" value="2"/>
</dbReference>
<reference evidence="9 10" key="1">
    <citation type="journal article" date="2024" name="Nat. Commun.">
        <title>Phylogenomics reveals the evolutionary origins of lichenization in chlorophyte algae.</title>
        <authorList>
            <person name="Puginier C."/>
            <person name="Libourel C."/>
            <person name="Otte J."/>
            <person name="Skaloud P."/>
            <person name="Haon M."/>
            <person name="Grisel S."/>
            <person name="Petersen M."/>
            <person name="Berrin J.G."/>
            <person name="Delaux P.M."/>
            <person name="Dal Grande F."/>
            <person name="Keller J."/>
        </authorList>
    </citation>
    <scope>NUCLEOTIDE SEQUENCE [LARGE SCALE GENOMIC DNA]</scope>
    <source>
        <strain evidence="9 10">SAG 245.80</strain>
    </source>
</reference>
<evidence type="ECO:0000256" key="1">
    <source>
        <dbReference type="ARBA" id="ARBA00013267"/>
    </source>
</evidence>
<gene>
    <name evidence="9" type="ORF">WJX81_006359</name>
</gene>
<feature type="domain" description="tRNA(Ile)-lysidine/2-thiocytidine synthase N-terminal" evidence="8">
    <location>
        <begin position="224"/>
        <end position="378"/>
    </location>
</feature>
<feature type="region of interest" description="Disordered" evidence="7">
    <location>
        <begin position="77"/>
        <end position="156"/>
    </location>
</feature>
<organism evidence="9 10">
    <name type="scientific">Elliptochloris bilobata</name>
    <dbReference type="NCBI Taxonomy" id="381761"/>
    <lineage>
        <taxon>Eukaryota</taxon>
        <taxon>Viridiplantae</taxon>
        <taxon>Chlorophyta</taxon>
        <taxon>core chlorophytes</taxon>
        <taxon>Trebouxiophyceae</taxon>
        <taxon>Trebouxiophyceae incertae sedis</taxon>
        <taxon>Elliptochloris clade</taxon>
        <taxon>Elliptochloris</taxon>
    </lineage>
</organism>
<dbReference type="InterPro" id="IPR011063">
    <property type="entry name" value="TilS/TtcA_N"/>
</dbReference>
<keyword evidence="4" id="KW-0547">Nucleotide-binding</keyword>
<comment type="catalytic activity">
    <reaction evidence="6">
        <text>cytidine(34) in tRNA(Ile2) + L-lysine + ATP = lysidine(34) in tRNA(Ile2) + AMP + diphosphate + H(+)</text>
        <dbReference type="Rhea" id="RHEA:43744"/>
        <dbReference type="Rhea" id="RHEA-COMP:10625"/>
        <dbReference type="Rhea" id="RHEA-COMP:10670"/>
        <dbReference type="ChEBI" id="CHEBI:15378"/>
        <dbReference type="ChEBI" id="CHEBI:30616"/>
        <dbReference type="ChEBI" id="CHEBI:32551"/>
        <dbReference type="ChEBI" id="CHEBI:33019"/>
        <dbReference type="ChEBI" id="CHEBI:82748"/>
        <dbReference type="ChEBI" id="CHEBI:83665"/>
        <dbReference type="ChEBI" id="CHEBI:456215"/>
        <dbReference type="EC" id="6.3.4.19"/>
    </reaction>
</comment>
<dbReference type="HAMAP" id="MF_01161">
    <property type="entry name" value="tRNA_Ile_lys_synt"/>
    <property type="match status" value="1"/>
</dbReference>
<evidence type="ECO:0000313" key="9">
    <source>
        <dbReference type="EMBL" id="KAK9839687.1"/>
    </source>
</evidence>
<dbReference type="AlphaFoldDB" id="A0AAW1S257"/>
<evidence type="ECO:0000256" key="7">
    <source>
        <dbReference type="SAM" id="MobiDB-lite"/>
    </source>
</evidence>
<evidence type="ECO:0000256" key="2">
    <source>
        <dbReference type="ARBA" id="ARBA00022598"/>
    </source>
</evidence>
<dbReference type="CDD" id="cd01992">
    <property type="entry name" value="TilS_N"/>
    <property type="match status" value="1"/>
</dbReference>
<evidence type="ECO:0000313" key="10">
    <source>
        <dbReference type="Proteomes" id="UP001445335"/>
    </source>
</evidence>
<feature type="region of interest" description="Disordered" evidence="7">
    <location>
        <begin position="373"/>
        <end position="401"/>
    </location>
</feature>
<accession>A0AAW1S257</accession>
<name>A0AAW1S257_9CHLO</name>
<dbReference type="InterPro" id="IPR014729">
    <property type="entry name" value="Rossmann-like_a/b/a_fold"/>
</dbReference>
<feature type="compositionally biased region" description="Polar residues" evidence="7">
    <location>
        <begin position="373"/>
        <end position="391"/>
    </location>
</feature>
<feature type="compositionally biased region" description="Low complexity" evidence="7">
    <location>
        <begin position="136"/>
        <end position="145"/>
    </location>
</feature>
<dbReference type="PANTHER" id="PTHR43033:SF1">
    <property type="entry name" value="TRNA(ILE)-LYSIDINE SYNTHASE-RELATED"/>
    <property type="match status" value="1"/>
</dbReference>
<evidence type="ECO:0000256" key="4">
    <source>
        <dbReference type="ARBA" id="ARBA00022741"/>
    </source>
</evidence>
<keyword evidence="3" id="KW-0819">tRNA processing</keyword>
<dbReference type="Proteomes" id="UP001445335">
    <property type="component" value="Unassembled WGS sequence"/>
</dbReference>
<evidence type="ECO:0000256" key="5">
    <source>
        <dbReference type="ARBA" id="ARBA00022840"/>
    </source>
</evidence>
<proteinExistence type="inferred from homology"/>
<dbReference type="EC" id="6.3.4.19" evidence="1"/>
<dbReference type="InterPro" id="IPR012795">
    <property type="entry name" value="tRNA_Ile_lys_synt_N"/>
</dbReference>
<dbReference type="InterPro" id="IPR012094">
    <property type="entry name" value="tRNA_Ile_lys_synt"/>
</dbReference>
<sequence>MSAKELTGMSSTVVAHFVRKMAELRLPPDNRIAVSLSGGPDSMALAALVAWWSGASTPPPAVQAQLHALRAESDAGAAGAARAQNALEPPEPARQAGGATLEPAGAPMTPVPEAAPLSWAVPRAAMPGEPAPALPPGAAAAPQEGTEQEEGGEEAAARRDALLAELDSDAVGSYMRTQAQHAALFRPWYDPTVYPSATMARGRLDPAPGDPQHCLGSPRRRPPIALIVDHALRQESAEEAAGAAAAARALGLTAFVKRVKWGRQELGVISAELARSRRFTLLRRNMDMLGVGALLVAHNSGDQAETFLLRVTHASGVDGLSGMREYMRSMYFGPSNERNREHSDKRIVRPLLGVTAAALRAFCVEHGLPTAQDPSNVDLSKRSTPLSTPALSGSDAGESDPVAEGQRLAALRCAPGGGCVLDVAKLAGVPEPVGFRALSAIIYAIGGHRKLPHTGVLSRVYRAMAGGHFKKQIDGAGCRIAPLYGSRFAVAEFLPQKMLHETGEDEGAPDGMYLDSGELAAERTRAALMRAWTARNDGVAIKLPELVLQPEKRDLETGQHLPAASPH</sequence>
<keyword evidence="2" id="KW-0436">Ligase</keyword>
<dbReference type="GO" id="GO:0032267">
    <property type="term" value="F:tRNA(Ile)-lysidine synthase activity"/>
    <property type="evidence" value="ECO:0007669"/>
    <property type="project" value="UniProtKB-EC"/>
</dbReference>
<evidence type="ECO:0000256" key="6">
    <source>
        <dbReference type="ARBA" id="ARBA00048539"/>
    </source>
</evidence>
<keyword evidence="10" id="KW-1185">Reference proteome</keyword>
<dbReference type="PANTHER" id="PTHR43033">
    <property type="entry name" value="TRNA(ILE)-LYSIDINE SYNTHASE-RELATED"/>
    <property type="match status" value="1"/>
</dbReference>
<dbReference type="SUPFAM" id="SSF52402">
    <property type="entry name" value="Adenine nucleotide alpha hydrolases-like"/>
    <property type="match status" value="2"/>
</dbReference>
<keyword evidence="5" id="KW-0067">ATP-binding</keyword>
<dbReference type="Pfam" id="PF01171">
    <property type="entry name" value="ATP_bind_3"/>
    <property type="match status" value="1"/>
</dbReference>
<dbReference type="GO" id="GO:0005524">
    <property type="term" value="F:ATP binding"/>
    <property type="evidence" value="ECO:0007669"/>
    <property type="project" value="UniProtKB-KW"/>
</dbReference>
<feature type="compositionally biased region" description="Low complexity" evidence="7">
    <location>
        <begin position="77"/>
        <end position="88"/>
    </location>
</feature>
<evidence type="ECO:0000259" key="8">
    <source>
        <dbReference type="Pfam" id="PF01171"/>
    </source>
</evidence>
<dbReference type="EMBL" id="JALJOU010000015">
    <property type="protein sequence ID" value="KAK9839687.1"/>
    <property type="molecule type" value="Genomic_DNA"/>
</dbReference>